<evidence type="ECO:0000313" key="2">
    <source>
        <dbReference type="Proteomes" id="UP000615446"/>
    </source>
</evidence>
<accession>A0A8H3LM74</accession>
<dbReference type="Proteomes" id="UP000615446">
    <property type="component" value="Unassembled WGS sequence"/>
</dbReference>
<dbReference type="EMBL" id="BLAL01000180">
    <property type="protein sequence ID" value="GES88705.1"/>
    <property type="molecule type" value="Genomic_DNA"/>
</dbReference>
<comment type="caution">
    <text evidence="1">The sequence shown here is derived from an EMBL/GenBank/DDBJ whole genome shotgun (WGS) entry which is preliminary data.</text>
</comment>
<gene>
    <name evidence="1" type="ORF">RCL2_001563600</name>
</gene>
<name>A0A8H3LM74_9GLOM</name>
<proteinExistence type="predicted"/>
<reference evidence="1" key="1">
    <citation type="submission" date="2019-10" db="EMBL/GenBank/DDBJ databases">
        <title>Conservation and host-specific expression of non-tandemly repeated heterogenous ribosome RNA gene in arbuscular mycorrhizal fungi.</title>
        <authorList>
            <person name="Maeda T."/>
            <person name="Kobayashi Y."/>
            <person name="Nakagawa T."/>
            <person name="Ezawa T."/>
            <person name="Yamaguchi K."/>
            <person name="Bino T."/>
            <person name="Nishimoto Y."/>
            <person name="Shigenobu S."/>
            <person name="Kawaguchi M."/>
        </authorList>
    </citation>
    <scope>NUCLEOTIDE SEQUENCE</scope>
    <source>
        <strain evidence="1">HR1</strain>
    </source>
</reference>
<evidence type="ECO:0000313" key="1">
    <source>
        <dbReference type="EMBL" id="GES88705.1"/>
    </source>
</evidence>
<protein>
    <submittedName>
        <fullName evidence="1">Uncharacterized protein</fullName>
    </submittedName>
</protein>
<sequence length="128" mass="14959">MASRLQSQKTILNYEDQIAKLIPSSDKHSFDNTSANNKFTAKRLQYPLLAHTYNMQNTRYDNTSLLSYNNTHSVESNKHTIDNLIESDMEEIEIDNKDEIEVQNKIFKDLARCQVKEKKLKKAYMTLI</sequence>
<dbReference type="OrthoDB" id="2371443at2759"/>
<organism evidence="1 2">
    <name type="scientific">Rhizophagus clarus</name>
    <dbReference type="NCBI Taxonomy" id="94130"/>
    <lineage>
        <taxon>Eukaryota</taxon>
        <taxon>Fungi</taxon>
        <taxon>Fungi incertae sedis</taxon>
        <taxon>Mucoromycota</taxon>
        <taxon>Glomeromycotina</taxon>
        <taxon>Glomeromycetes</taxon>
        <taxon>Glomerales</taxon>
        <taxon>Glomeraceae</taxon>
        <taxon>Rhizophagus</taxon>
    </lineage>
</organism>
<dbReference type="AlphaFoldDB" id="A0A8H3LM74"/>